<dbReference type="WBParaSite" id="TREG1_67030.2">
    <property type="protein sequence ID" value="TREG1_67030.2"/>
    <property type="gene ID" value="TREG1_67030"/>
</dbReference>
<dbReference type="PANTHER" id="PTHR18860">
    <property type="entry name" value="14-3-3 PROTEIN"/>
    <property type="match status" value="1"/>
</dbReference>
<feature type="site" description="Interaction with phosphoserine on interacting protein" evidence="2">
    <location>
        <position position="57"/>
    </location>
</feature>
<dbReference type="SUPFAM" id="SSF48445">
    <property type="entry name" value="14-3-3 protein"/>
    <property type="match status" value="1"/>
</dbReference>
<sequence>MSNRDDMLFHAKVAEQAARYCDMVNDMEKIARLTKDFTEEERNLFSISHKQIAGPLRTAIKVISASFKKSEAEGSRFVDVDKLYLEEVEKELRNLSHRMIQLIESGLTRPESTSEQKIFFLKLKADYFRYLAEFEQGNDKSDAAECSLIAYKEAYELAVTHLQPTHPIRLGVALNFAIFYYEIVNSADRACKLAKQAFDDAIAELDNISEESFRDSSLVMQLLRDNLALWIADMQKHEKDPRA</sequence>
<dbReference type="Proteomes" id="UP000050795">
    <property type="component" value="Unassembled WGS sequence"/>
</dbReference>
<evidence type="ECO:0000313" key="5">
    <source>
        <dbReference type="WBParaSite" id="TREG1_67030.2"/>
    </source>
</evidence>
<dbReference type="PRINTS" id="PR00305">
    <property type="entry name" value="1433ZETA"/>
</dbReference>
<evidence type="ECO:0000259" key="3">
    <source>
        <dbReference type="SMART" id="SM00101"/>
    </source>
</evidence>
<dbReference type="SMART" id="SM00101">
    <property type="entry name" value="14_3_3"/>
    <property type="match status" value="1"/>
</dbReference>
<reference evidence="4" key="1">
    <citation type="submission" date="2022-06" db="EMBL/GenBank/DDBJ databases">
        <authorList>
            <person name="Berger JAMES D."/>
            <person name="Berger JAMES D."/>
        </authorList>
    </citation>
    <scope>NUCLEOTIDE SEQUENCE [LARGE SCALE GENOMIC DNA]</scope>
</reference>
<dbReference type="PIRSF" id="PIRSF000868">
    <property type="entry name" value="14-3-3"/>
    <property type="match status" value="1"/>
</dbReference>
<proteinExistence type="inferred from homology"/>
<evidence type="ECO:0000256" key="1">
    <source>
        <dbReference type="ARBA" id="ARBA00006141"/>
    </source>
</evidence>
<dbReference type="Pfam" id="PF00244">
    <property type="entry name" value="14-3-3"/>
    <property type="match status" value="1"/>
</dbReference>
<accession>A0AA85K781</accession>
<dbReference type="AlphaFoldDB" id="A0AA85K781"/>
<dbReference type="InterPro" id="IPR036815">
    <property type="entry name" value="14-3-3_dom_sf"/>
</dbReference>
<evidence type="ECO:0000256" key="2">
    <source>
        <dbReference type="PIRSR" id="PIRSR000868-1"/>
    </source>
</evidence>
<dbReference type="CDD" id="cd08774">
    <property type="entry name" value="14-3-3"/>
    <property type="match status" value="1"/>
</dbReference>
<protein>
    <recommendedName>
        <fullName evidence="3">14-3-3 domain-containing protein</fullName>
    </recommendedName>
</protein>
<dbReference type="InterPro" id="IPR000308">
    <property type="entry name" value="14-3-3"/>
</dbReference>
<keyword evidence="4" id="KW-1185">Reference proteome</keyword>
<name>A0AA85K781_TRIRE</name>
<dbReference type="Gene3D" id="1.20.190.20">
    <property type="entry name" value="14-3-3 domain"/>
    <property type="match status" value="1"/>
</dbReference>
<comment type="similarity">
    <text evidence="1">Belongs to the 14-3-3 family.</text>
</comment>
<feature type="site" description="Interaction with phosphoserine on interacting protein" evidence="2">
    <location>
        <position position="129"/>
    </location>
</feature>
<reference evidence="5" key="2">
    <citation type="submission" date="2023-11" db="UniProtKB">
        <authorList>
            <consortium name="WormBaseParasite"/>
        </authorList>
    </citation>
    <scope>IDENTIFICATION</scope>
</reference>
<feature type="domain" description="14-3-3" evidence="3">
    <location>
        <begin position="4"/>
        <end position="243"/>
    </location>
</feature>
<dbReference type="InterPro" id="IPR023410">
    <property type="entry name" value="14-3-3_domain"/>
</dbReference>
<organism evidence="4 5">
    <name type="scientific">Trichobilharzia regenti</name>
    <name type="common">Nasal bird schistosome</name>
    <dbReference type="NCBI Taxonomy" id="157069"/>
    <lineage>
        <taxon>Eukaryota</taxon>
        <taxon>Metazoa</taxon>
        <taxon>Spiralia</taxon>
        <taxon>Lophotrochozoa</taxon>
        <taxon>Platyhelminthes</taxon>
        <taxon>Trematoda</taxon>
        <taxon>Digenea</taxon>
        <taxon>Strigeidida</taxon>
        <taxon>Schistosomatoidea</taxon>
        <taxon>Schistosomatidae</taxon>
        <taxon>Trichobilharzia</taxon>
    </lineage>
</organism>
<evidence type="ECO:0000313" key="4">
    <source>
        <dbReference type="Proteomes" id="UP000050795"/>
    </source>
</evidence>